<keyword evidence="2" id="KW-1185">Reference proteome</keyword>
<sequence length="68" mass="7976">MHTSHYSYIINTMIVLKKPIGFSNTTEISTMSCRVMSSMCCFSCKKNLEWGRATCRFENRCVWQRLSQ</sequence>
<name>A0A251SYV2_HELAN</name>
<proteinExistence type="predicted"/>
<evidence type="ECO:0000313" key="2">
    <source>
        <dbReference type="Proteomes" id="UP000215914"/>
    </source>
</evidence>
<reference evidence="2" key="1">
    <citation type="journal article" date="2017" name="Nature">
        <title>The sunflower genome provides insights into oil metabolism, flowering and Asterid evolution.</title>
        <authorList>
            <person name="Badouin H."/>
            <person name="Gouzy J."/>
            <person name="Grassa C.J."/>
            <person name="Murat F."/>
            <person name="Staton S.E."/>
            <person name="Cottret L."/>
            <person name="Lelandais-Briere C."/>
            <person name="Owens G.L."/>
            <person name="Carrere S."/>
            <person name="Mayjonade B."/>
            <person name="Legrand L."/>
            <person name="Gill N."/>
            <person name="Kane N.C."/>
            <person name="Bowers J.E."/>
            <person name="Hubner S."/>
            <person name="Bellec A."/>
            <person name="Berard A."/>
            <person name="Berges H."/>
            <person name="Blanchet N."/>
            <person name="Boniface M.C."/>
            <person name="Brunel D."/>
            <person name="Catrice O."/>
            <person name="Chaidir N."/>
            <person name="Claudel C."/>
            <person name="Donnadieu C."/>
            <person name="Faraut T."/>
            <person name="Fievet G."/>
            <person name="Helmstetter N."/>
            <person name="King M."/>
            <person name="Knapp S.J."/>
            <person name="Lai Z."/>
            <person name="Le Paslier M.C."/>
            <person name="Lippi Y."/>
            <person name="Lorenzon L."/>
            <person name="Mandel J.R."/>
            <person name="Marage G."/>
            <person name="Marchand G."/>
            <person name="Marquand E."/>
            <person name="Bret-Mestries E."/>
            <person name="Morien E."/>
            <person name="Nambeesan S."/>
            <person name="Nguyen T."/>
            <person name="Pegot-Espagnet P."/>
            <person name="Pouilly N."/>
            <person name="Raftis F."/>
            <person name="Sallet E."/>
            <person name="Schiex T."/>
            <person name="Thomas J."/>
            <person name="Vandecasteele C."/>
            <person name="Vares D."/>
            <person name="Vear F."/>
            <person name="Vautrin S."/>
            <person name="Crespi M."/>
            <person name="Mangin B."/>
            <person name="Burke J.M."/>
            <person name="Salse J."/>
            <person name="Munos S."/>
            <person name="Vincourt P."/>
            <person name="Rieseberg L.H."/>
            <person name="Langlade N.B."/>
        </authorList>
    </citation>
    <scope>NUCLEOTIDE SEQUENCE [LARGE SCALE GENOMIC DNA]</scope>
    <source>
        <strain evidence="2">cv. SF193</strain>
    </source>
</reference>
<dbReference type="Proteomes" id="UP000215914">
    <property type="component" value="Chromosome 12"/>
</dbReference>
<organism evidence="1 2">
    <name type="scientific">Helianthus annuus</name>
    <name type="common">Common sunflower</name>
    <dbReference type="NCBI Taxonomy" id="4232"/>
    <lineage>
        <taxon>Eukaryota</taxon>
        <taxon>Viridiplantae</taxon>
        <taxon>Streptophyta</taxon>
        <taxon>Embryophyta</taxon>
        <taxon>Tracheophyta</taxon>
        <taxon>Spermatophyta</taxon>
        <taxon>Magnoliopsida</taxon>
        <taxon>eudicotyledons</taxon>
        <taxon>Gunneridae</taxon>
        <taxon>Pentapetalae</taxon>
        <taxon>asterids</taxon>
        <taxon>campanulids</taxon>
        <taxon>Asterales</taxon>
        <taxon>Asteraceae</taxon>
        <taxon>Asteroideae</taxon>
        <taxon>Heliantheae alliance</taxon>
        <taxon>Heliantheae</taxon>
        <taxon>Helianthus</taxon>
    </lineage>
</organism>
<gene>
    <name evidence="1" type="ORF">HannXRQ_Chr12g0354881</name>
</gene>
<accession>A0A251SYV2</accession>
<dbReference type="EMBL" id="CM007901">
    <property type="protein sequence ID" value="OTG03759.1"/>
    <property type="molecule type" value="Genomic_DNA"/>
</dbReference>
<protein>
    <submittedName>
        <fullName evidence="1">Uncharacterized protein</fullName>
    </submittedName>
</protein>
<dbReference type="InParanoid" id="A0A251SYV2"/>
<evidence type="ECO:0000313" key="1">
    <source>
        <dbReference type="EMBL" id="OTG03759.1"/>
    </source>
</evidence>
<dbReference type="AlphaFoldDB" id="A0A251SYV2"/>